<organism evidence="1 2">
    <name type="scientific">Geothrix rubra</name>
    <dbReference type="NCBI Taxonomy" id="2927977"/>
    <lineage>
        <taxon>Bacteria</taxon>
        <taxon>Pseudomonadati</taxon>
        <taxon>Acidobacteriota</taxon>
        <taxon>Holophagae</taxon>
        <taxon>Holophagales</taxon>
        <taxon>Holophagaceae</taxon>
        <taxon>Geothrix</taxon>
    </lineage>
</organism>
<gene>
    <name evidence="1" type="ORF">GETHPA_07610</name>
</gene>
<sequence>MVRLHSARLGKGIRLGSAVLLASSLYGQVPDGWAARLPLGTGMQPGVWFGGGVWSADRHGPAAPFIESLGLGNGTVGNGVNAEMGWKGIHWDVAMRLTGYRDASGGDHALVSRGHLTYRSAGGWTTSLEREPLVWGYGLNGGYLLGEASRPIPKLRVATPMAPLSAWGVPLGAWKAQVFLGQVDAATTLPENIQSPSLKTRSIASQGTPVRPFLSGVRAEAAFGDSVEFYLNWISLFGGTLNGRQIDSGYTFTDYLTAFLGAKDARIEGGTDLVTGGPSQYRPLDVISASNSDVGMRIRFQVLESLLRARDVRFYVSRGSKGVHISYGPLLKKPLYYLGKDMDADWRAVTSFAPGSIWGRTYRYSAPSPIVPNDGVGVMIDWGVWKAGLEYLDTVNVRDFSGGTVPGVDPLYGHRSFTHSFYQVGFYDQGDPLGSALGGEARYGTFHVQWDPSRAWRFLGWIQSGDRPFRDDLGDWLLDHPGKHPVRNRFTQVQMVVEHHGRDGFLARSGASAQRQSAVLNEYGRGGTGFRWFLELGWTWGLGG</sequence>
<evidence type="ECO:0000313" key="2">
    <source>
        <dbReference type="Proteomes" id="UP001165089"/>
    </source>
</evidence>
<evidence type="ECO:0008006" key="3">
    <source>
        <dbReference type="Google" id="ProtNLM"/>
    </source>
</evidence>
<comment type="caution">
    <text evidence="1">The sequence shown here is derived from an EMBL/GenBank/DDBJ whole genome shotgun (WGS) entry which is preliminary data.</text>
</comment>
<protein>
    <recommendedName>
        <fullName evidence="3">Capsule assembly Wzi family protein</fullName>
    </recommendedName>
</protein>
<dbReference type="InterPro" id="IPR038636">
    <property type="entry name" value="Wzi_sf"/>
</dbReference>
<accession>A0ABQ5Q3N2</accession>
<proteinExistence type="predicted"/>
<dbReference type="Pfam" id="PF14052">
    <property type="entry name" value="Caps_assemb_Wzi"/>
    <property type="match status" value="1"/>
</dbReference>
<name>A0ABQ5Q3N2_9BACT</name>
<dbReference type="EMBL" id="BSDD01000001">
    <property type="protein sequence ID" value="GLH69228.1"/>
    <property type="molecule type" value="Genomic_DNA"/>
</dbReference>
<dbReference type="InterPro" id="IPR026950">
    <property type="entry name" value="Caps_assemb_Wzi"/>
</dbReference>
<reference evidence="1 2" key="1">
    <citation type="journal article" date="2023" name="Antonie Van Leeuwenhoek">
        <title>Mesoterricola silvestris gen. nov., sp. nov., Mesoterricola sediminis sp. nov., Geothrix oryzae sp. nov., Geothrix edaphica sp. nov., Geothrix rubra sp. nov., and Geothrix limicola sp. nov., six novel members of Acidobacteriota isolated from soils.</title>
        <authorList>
            <person name="Itoh H."/>
            <person name="Sugisawa Y."/>
            <person name="Mise K."/>
            <person name="Xu Z."/>
            <person name="Kuniyasu M."/>
            <person name="Ushijima N."/>
            <person name="Kawano K."/>
            <person name="Kobayashi E."/>
            <person name="Shiratori Y."/>
            <person name="Masuda Y."/>
            <person name="Senoo K."/>
        </authorList>
    </citation>
    <scope>NUCLEOTIDE SEQUENCE [LARGE SCALE GENOMIC DNA]</scope>
    <source>
        <strain evidence="1 2">Red803</strain>
    </source>
</reference>
<dbReference type="Gene3D" id="2.40.160.130">
    <property type="entry name" value="Capsule assembly protein Wzi"/>
    <property type="match status" value="2"/>
</dbReference>
<dbReference type="Proteomes" id="UP001165089">
    <property type="component" value="Unassembled WGS sequence"/>
</dbReference>
<evidence type="ECO:0000313" key="1">
    <source>
        <dbReference type="EMBL" id="GLH69228.1"/>
    </source>
</evidence>
<keyword evidence="2" id="KW-1185">Reference proteome</keyword>